<protein>
    <submittedName>
        <fullName evidence="2">Uncharacterized protein</fullName>
    </submittedName>
</protein>
<dbReference type="AlphaFoldDB" id="A0A090AJK3"/>
<reference evidence="2 3" key="1">
    <citation type="journal article" date="2014" name="ISME J.">
        <title>Ecophysiology of Thioploca ingrica as revealed by the complete genome sequence supplemented with proteomic evidence.</title>
        <authorList>
            <person name="Kojima H."/>
            <person name="Ogura Y."/>
            <person name="Yamamoto N."/>
            <person name="Togashi T."/>
            <person name="Mori H."/>
            <person name="Watanabe T."/>
            <person name="Nemoto F."/>
            <person name="Kurokawa K."/>
            <person name="Hayashi T."/>
            <person name="Fukui M."/>
        </authorList>
    </citation>
    <scope>NUCLEOTIDE SEQUENCE [LARGE SCALE GENOMIC DNA]</scope>
</reference>
<dbReference type="EMBL" id="AP014633">
    <property type="protein sequence ID" value="BAP57649.1"/>
    <property type="molecule type" value="Genomic_DNA"/>
</dbReference>
<gene>
    <name evidence="2" type="ORF">THII_3352</name>
</gene>
<feature type="chain" id="PRO_5001852862" evidence="1">
    <location>
        <begin position="22"/>
        <end position="245"/>
    </location>
</feature>
<proteinExistence type="predicted"/>
<accession>A0A090AJK3</accession>
<dbReference type="HOGENOM" id="CLU_1133185_0_0_6"/>
<evidence type="ECO:0000313" key="3">
    <source>
        <dbReference type="Proteomes" id="UP000031623"/>
    </source>
</evidence>
<dbReference type="OrthoDB" id="5624920at2"/>
<organism evidence="2 3">
    <name type="scientific">Thioploca ingrica</name>
    <dbReference type="NCBI Taxonomy" id="40754"/>
    <lineage>
        <taxon>Bacteria</taxon>
        <taxon>Pseudomonadati</taxon>
        <taxon>Pseudomonadota</taxon>
        <taxon>Gammaproteobacteria</taxon>
        <taxon>Thiotrichales</taxon>
        <taxon>Thiotrichaceae</taxon>
        <taxon>Thioploca</taxon>
    </lineage>
</organism>
<name>A0A090AJK3_9GAMM</name>
<evidence type="ECO:0000256" key="1">
    <source>
        <dbReference type="SAM" id="SignalP"/>
    </source>
</evidence>
<sequence length="245" mass="27243">MNQYHYYTATLLLLLVSACHAVIWKAVPPQVSQTAIANDGSDVAVVMQNYEINQAAETNPGDILAASRNFEHQIFVQNHDGSQRRAITKKRPYKDELGTFHYLKTAGYILLGSMLSDKKSTVQYEKIDLTTGQANLIRNHSDISQPLLCKGMSPQSFVVENVLPSPDGTLIAYFYSPTCFKVVVEFLEAKTLTLLDTQHVDVKGINEAIWPSNENLIVYSTTETTGNNAWKLSPKTTPSPTSFIK</sequence>
<keyword evidence="1" id="KW-0732">Signal</keyword>
<keyword evidence="3" id="KW-1185">Reference proteome</keyword>
<feature type="signal peptide" evidence="1">
    <location>
        <begin position="1"/>
        <end position="21"/>
    </location>
</feature>
<dbReference type="KEGG" id="tig:THII_3352"/>
<evidence type="ECO:0000313" key="2">
    <source>
        <dbReference type="EMBL" id="BAP57649.1"/>
    </source>
</evidence>
<dbReference type="SUPFAM" id="SSF69304">
    <property type="entry name" value="Tricorn protease N-terminal domain"/>
    <property type="match status" value="1"/>
</dbReference>
<dbReference type="Proteomes" id="UP000031623">
    <property type="component" value="Chromosome"/>
</dbReference>
<dbReference type="STRING" id="40754.THII_3352"/>